<name>A0A5B2VUH4_9BACT</name>
<dbReference type="EMBL" id="VUOC01000002">
    <property type="protein sequence ID" value="KAA2242715.1"/>
    <property type="molecule type" value="Genomic_DNA"/>
</dbReference>
<comment type="caution">
    <text evidence="1">The sequence shown here is derived from an EMBL/GenBank/DDBJ whole genome shotgun (WGS) entry which is preliminary data.</text>
</comment>
<dbReference type="Proteomes" id="UP000324611">
    <property type="component" value="Unassembled WGS sequence"/>
</dbReference>
<dbReference type="AlphaFoldDB" id="A0A5B2VUH4"/>
<evidence type="ECO:0000313" key="1">
    <source>
        <dbReference type="EMBL" id="KAA2242715.1"/>
    </source>
</evidence>
<accession>A0A5B2VUH4</accession>
<keyword evidence="2" id="KW-1185">Reference proteome</keyword>
<proteinExistence type="predicted"/>
<sequence length="190" mass="21956">MEHIQELIQAGNIDEAIRQTEAKLSQLPPTDFHQVIGKDLLHHASSLGAFLSIFYDIQTKEEELDIKAIYVELNSFTTQFDRWFLHLLGYESLFSRDNLDWLTDFSAESDKSITITGYEALQEANKRYMQSEGYRDDLLREACELHEYLVILRLHQLVQHTVAAHKDSAWAAVTVFAAAHDYEDLMYTAK</sequence>
<protein>
    <submittedName>
        <fullName evidence="1">Uncharacterized protein</fullName>
    </submittedName>
</protein>
<reference evidence="1 2" key="2">
    <citation type="submission" date="2019-09" db="EMBL/GenBank/DDBJ databases">
        <authorList>
            <person name="Jin C."/>
        </authorList>
    </citation>
    <scope>NUCLEOTIDE SEQUENCE [LARGE SCALE GENOMIC DNA]</scope>
    <source>
        <strain evidence="1 2">BN140078</strain>
    </source>
</reference>
<organism evidence="1 2">
    <name type="scientific">Chitinophaga agrisoli</name>
    <dbReference type="NCBI Taxonomy" id="2607653"/>
    <lineage>
        <taxon>Bacteria</taxon>
        <taxon>Pseudomonadati</taxon>
        <taxon>Bacteroidota</taxon>
        <taxon>Chitinophagia</taxon>
        <taxon>Chitinophagales</taxon>
        <taxon>Chitinophagaceae</taxon>
        <taxon>Chitinophaga</taxon>
    </lineage>
</organism>
<gene>
    <name evidence="1" type="ORF">F0L74_09310</name>
</gene>
<dbReference type="RefSeq" id="WP_149837588.1">
    <property type="nucleotide sequence ID" value="NZ_VUOC01000002.1"/>
</dbReference>
<reference evidence="1 2" key="1">
    <citation type="submission" date="2019-09" db="EMBL/GenBank/DDBJ databases">
        <title>Chitinophaga ginsengihumi sp. nov., isolated from soil of ginseng rhizosphere.</title>
        <authorList>
            <person name="Lee J."/>
        </authorList>
    </citation>
    <scope>NUCLEOTIDE SEQUENCE [LARGE SCALE GENOMIC DNA]</scope>
    <source>
        <strain evidence="1 2">BN140078</strain>
    </source>
</reference>
<evidence type="ECO:0000313" key="2">
    <source>
        <dbReference type="Proteomes" id="UP000324611"/>
    </source>
</evidence>